<gene>
    <name evidence="4" type="primary">LOC112054993</name>
</gene>
<dbReference type="KEGG" id="bany:112054993"/>
<keyword evidence="2" id="KW-0732">Signal</keyword>
<evidence type="ECO:0000313" key="3">
    <source>
        <dbReference type="Proteomes" id="UP001652582"/>
    </source>
</evidence>
<organism evidence="3 4">
    <name type="scientific">Bicyclus anynana</name>
    <name type="common">Squinting bush brown butterfly</name>
    <dbReference type="NCBI Taxonomy" id="110368"/>
    <lineage>
        <taxon>Eukaryota</taxon>
        <taxon>Metazoa</taxon>
        <taxon>Ecdysozoa</taxon>
        <taxon>Arthropoda</taxon>
        <taxon>Hexapoda</taxon>
        <taxon>Insecta</taxon>
        <taxon>Pterygota</taxon>
        <taxon>Neoptera</taxon>
        <taxon>Endopterygota</taxon>
        <taxon>Lepidoptera</taxon>
        <taxon>Glossata</taxon>
        <taxon>Ditrysia</taxon>
        <taxon>Papilionoidea</taxon>
        <taxon>Nymphalidae</taxon>
        <taxon>Satyrinae</taxon>
        <taxon>Satyrini</taxon>
        <taxon>Mycalesina</taxon>
        <taxon>Bicyclus</taxon>
    </lineage>
</organism>
<evidence type="ECO:0000256" key="1">
    <source>
        <dbReference type="SAM" id="MobiDB-lite"/>
    </source>
</evidence>
<feature type="signal peptide" evidence="2">
    <location>
        <begin position="1"/>
        <end position="18"/>
    </location>
</feature>
<reference evidence="4" key="1">
    <citation type="submission" date="2025-08" db="UniProtKB">
        <authorList>
            <consortium name="RefSeq"/>
        </authorList>
    </citation>
    <scope>IDENTIFICATION</scope>
</reference>
<evidence type="ECO:0000313" key="4">
    <source>
        <dbReference type="RefSeq" id="XP_023950726.2"/>
    </source>
</evidence>
<protein>
    <submittedName>
        <fullName evidence="4">Uncharacterized protein LOC112054993</fullName>
    </submittedName>
</protein>
<proteinExistence type="predicted"/>
<sequence length="300" mass="32595">MVKKGFFIFAAFAALALASEIEDNDQKKRGAGKTTTLNAIPTGAQKPDYTYSIYAQSPSAQSSPTQSYQSQVPNSFYPSQIASQYYAPSNNADAPPSHLHTQVSPNVNSQIPQHTQSQFVPINFVPNPGYQSKYQIVSPKPSGNVQFAILQQPAIQPSSILQYPNTFYSSGHTNHIAPQSAILGSQGHFSFPSFQPLSLGGSFLQPSMVVLPQGHGLYNNLVYPNPTQSFYNYYPSALQAKYSYASGPTVSQSTDQSQNTISQSVTKEDSTSAQSSDYITPSDTSSGYKNAYTRSTYSKI</sequence>
<name>A0A6J1P2L7_BICAN</name>
<evidence type="ECO:0000256" key="2">
    <source>
        <dbReference type="SAM" id="SignalP"/>
    </source>
</evidence>
<dbReference type="OrthoDB" id="8122203at2759"/>
<feature type="region of interest" description="Disordered" evidence="1">
    <location>
        <begin position="248"/>
        <end position="300"/>
    </location>
</feature>
<feature type="chain" id="PRO_5046963551" evidence="2">
    <location>
        <begin position="19"/>
        <end position="300"/>
    </location>
</feature>
<dbReference type="Proteomes" id="UP001652582">
    <property type="component" value="Chromosome 16"/>
</dbReference>
<dbReference type="GeneID" id="112054993"/>
<accession>A0A6J1P2L7</accession>
<dbReference type="AlphaFoldDB" id="A0A6J1P2L7"/>
<dbReference type="RefSeq" id="XP_023950726.2">
    <property type="nucleotide sequence ID" value="XM_024094958.2"/>
</dbReference>
<keyword evidence="3" id="KW-1185">Reference proteome</keyword>